<dbReference type="AlphaFoldDB" id="A0A9P8ZSY9"/>
<dbReference type="PANTHER" id="PTHR11799:SF12">
    <property type="entry name" value="PARAOXONASE-RELATED"/>
    <property type="match status" value="1"/>
</dbReference>
<gene>
    <name evidence="1" type="ORF">BKA67DRAFT_522405</name>
</gene>
<dbReference type="InterPro" id="IPR011042">
    <property type="entry name" value="6-blade_b-propeller_TolB-like"/>
</dbReference>
<comment type="caution">
    <text evidence="1">The sequence shown here is derived from an EMBL/GenBank/DDBJ whole genome shotgun (WGS) entry which is preliminary data.</text>
</comment>
<name>A0A9P8ZSY9_9PEZI</name>
<keyword evidence="2" id="KW-1185">Reference proteome</keyword>
<reference evidence="1" key="1">
    <citation type="journal article" date="2021" name="Nat. Commun.">
        <title>Genetic determinants of endophytism in the Arabidopsis root mycobiome.</title>
        <authorList>
            <person name="Mesny F."/>
            <person name="Miyauchi S."/>
            <person name="Thiergart T."/>
            <person name="Pickel B."/>
            <person name="Atanasova L."/>
            <person name="Karlsson M."/>
            <person name="Huettel B."/>
            <person name="Barry K.W."/>
            <person name="Haridas S."/>
            <person name="Chen C."/>
            <person name="Bauer D."/>
            <person name="Andreopoulos W."/>
            <person name="Pangilinan J."/>
            <person name="LaButti K."/>
            <person name="Riley R."/>
            <person name="Lipzen A."/>
            <person name="Clum A."/>
            <person name="Drula E."/>
            <person name="Henrissat B."/>
            <person name="Kohler A."/>
            <person name="Grigoriev I.V."/>
            <person name="Martin F.M."/>
            <person name="Hacquard S."/>
        </authorList>
    </citation>
    <scope>NUCLEOTIDE SEQUENCE</scope>
    <source>
        <strain evidence="1">MPI-SDFR-AT-0073</strain>
    </source>
</reference>
<dbReference type="EMBL" id="JAGPXC010000007">
    <property type="protein sequence ID" value="KAH6648262.1"/>
    <property type="molecule type" value="Genomic_DNA"/>
</dbReference>
<evidence type="ECO:0008006" key="3">
    <source>
        <dbReference type="Google" id="ProtNLM"/>
    </source>
</evidence>
<dbReference type="PANTHER" id="PTHR11799">
    <property type="entry name" value="PARAOXONASE"/>
    <property type="match status" value="1"/>
</dbReference>
<protein>
    <recommendedName>
        <fullName evidence="3">Serum paraoxonase/arylesterase family protein</fullName>
    </recommendedName>
</protein>
<accession>A0A9P8ZSY9</accession>
<organism evidence="1 2">
    <name type="scientific">Truncatella angustata</name>
    <dbReference type="NCBI Taxonomy" id="152316"/>
    <lineage>
        <taxon>Eukaryota</taxon>
        <taxon>Fungi</taxon>
        <taxon>Dikarya</taxon>
        <taxon>Ascomycota</taxon>
        <taxon>Pezizomycotina</taxon>
        <taxon>Sordariomycetes</taxon>
        <taxon>Xylariomycetidae</taxon>
        <taxon>Amphisphaeriales</taxon>
        <taxon>Sporocadaceae</taxon>
        <taxon>Truncatella</taxon>
    </lineage>
</organism>
<dbReference type="Proteomes" id="UP000758603">
    <property type="component" value="Unassembled WGS sequence"/>
</dbReference>
<dbReference type="OrthoDB" id="5307922at2759"/>
<sequence>MARSPVTVALSVALLATSLGYLYNTYSPVVRRLITVIGVYRYPSAFKATSAGDLVIIDNTIHCEDIHYYEPTHELYTACEDSHATRFSWFPPLAEFNASVLGQARASLFTINPDTKKAQKLELENFRGPLVTHGIDVIGDPKAGEEKAVYIFAVNHLPDPEYFDESYRQRAKPAKGQPKARSQIEIFRHEIGSPTAQHLRSVRHSLIKTPNDILALGPTHFLVTNDHHYREGFMREIEEIYPGATWTETVDIELTDMLAVDPEAGVTAAIALDSIHNNNGLGHGRTDAELLVASAIGGTLHLVEPADTKSGHTYRIVDEVFLDSTIDNPSYFNDPYASSSYDASGFVLAGLARGVDLAQTHTDPAAKDPVLVWYVRKVGDKWEKRLIFEDDGTTVRTASAAVLVAIDPAKEGGKRRAWLFVTGFLSANAVAIKIDL</sequence>
<dbReference type="Gene3D" id="2.120.10.30">
    <property type="entry name" value="TolB, C-terminal domain"/>
    <property type="match status" value="1"/>
</dbReference>
<dbReference type="RefSeq" id="XP_045954769.1">
    <property type="nucleotide sequence ID" value="XM_046098370.1"/>
</dbReference>
<dbReference type="GeneID" id="70127262"/>
<evidence type="ECO:0000313" key="2">
    <source>
        <dbReference type="Proteomes" id="UP000758603"/>
    </source>
</evidence>
<proteinExistence type="predicted"/>
<evidence type="ECO:0000313" key="1">
    <source>
        <dbReference type="EMBL" id="KAH6648262.1"/>
    </source>
</evidence>
<dbReference type="InterPro" id="IPR051288">
    <property type="entry name" value="Serum_paraoxonase/arylesterase"/>
</dbReference>